<dbReference type="OMA" id="YLLPYIC"/>
<gene>
    <name evidence="3" type="ORF">HPB48_002538</name>
</gene>
<name>A0A9J6GPG9_HAELO</name>
<keyword evidence="1" id="KW-0472">Membrane</keyword>
<dbReference type="EMBL" id="JABSTR010000008">
    <property type="protein sequence ID" value="KAH9376585.1"/>
    <property type="molecule type" value="Genomic_DNA"/>
</dbReference>
<dbReference type="SUPFAM" id="SSF54495">
    <property type="entry name" value="UBC-like"/>
    <property type="match status" value="1"/>
</dbReference>
<sequence length="149" mass="16840">MGYGIYHGKLLFPAEFPFKPPSILMITPSGRFKCNTRLCLSISDFHPDSWNPAWSKRQLARESLEFNLKDEVFCELFPELVEEIREQIQKRNTEVEAQNAYLAERSISGTSLGDQGYGLLGSTLANIFVIVGFAAFAYTVKYVLTFSAK</sequence>
<feature type="domain" description="UBC core" evidence="2">
    <location>
        <begin position="1"/>
        <end position="108"/>
    </location>
</feature>
<dbReference type="VEuPathDB" id="VectorBase:HLOH_054324"/>
<dbReference type="InterPro" id="IPR000608">
    <property type="entry name" value="UBC"/>
</dbReference>
<evidence type="ECO:0000313" key="3">
    <source>
        <dbReference type="EMBL" id="KAH9376585.1"/>
    </source>
</evidence>
<comment type="caution">
    <text evidence="3">The sequence shown here is derived from an EMBL/GenBank/DDBJ whole genome shotgun (WGS) entry which is preliminary data.</text>
</comment>
<proteinExistence type="predicted"/>
<dbReference type="Gene3D" id="3.10.110.10">
    <property type="entry name" value="Ubiquitin Conjugating Enzyme"/>
    <property type="match status" value="1"/>
</dbReference>
<dbReference type="OrthoDB" id="1158011at2759"/>
<reference evidence="3 4" key="1">
    <citation type="journal article" date="2020" name="Cell">
        <title>Large-Scale Comparative Analyses of Tick Genomes Elucidate Their Genetic Diversity and Vector Capacities.</title>
        <authorList>
            <consortium name="Tick Genome and Microbiome Consortium (TIGMIC)"/>
            <person name="Jia N."/>
            <person name="Wang J."/>
            <person name="Shi W."/>
            <person name="Du L."/>
            <person name="Sun Y."/>
            <person name="Zhan W."/>
            <person name="Jiang J.F."/>
            <person name="Wang Q."/>
            <person name="Zhang B."/>
            <person name="Ji P."/>
            <person name="Bell-Sakyi L."/>
            <person name="Cui X.M."/>
            <person name="Yuan T.T."/>
            <person name="Jiang B.G."/>
            <person name="Yang W.F."/>
            <person name="Lam T.T."/>
            <person name="Chang Q.C."/>
            <person name="Ding S.J."/>
            <person name="Wang X.J."/>
            <person name="Zhu J.G."/>
            <person name="Ruan X.D."/>
            <person name="Zhao L."/>
            <person name="Wei J.T."/>
            <person name="Ye R.Z."/>
            <person name="Que T.C."/>
            <person name="Du C.H."/>
            <person name="Zhou Y.H."/>
            <person name="Cheng J.X."/>
            <person name="Dai P.F."/>
            <person name="Guo W.B."/>
            <person name="Han X.H."/>
            <person name="Huang E.J."/>
            <person name="Li L.F."/>
            <person name="Wei W."/>
            <person name="Gao Y.C."/>
            <person name="Liu J.Z."/>
            <person name="Shao H.Z."/>
            <person name="Wang X."/>
            <person name="Wang C.C."/>
            <person name="Yang T.C."/>
            <person name="Huo Q.B."/>
            <person name="Li W."/>
            <person name="Chen H.Y."/>
            <person name="Chen S.E."/>
            <person name="Zhou L.G."/>
            <person name="Ni X.B."/>
            <person name="Tian J.H."/>
            <person name="Sheng Y."/>
            <person name="Liu T."/>
            <person name="Pan Y.S."/>
            <person name="Xia L.Y."/>
            <person name="Li J."/>
            <person name="Zhao F."/>
            <person name="Cao W.C."/>
        </authorList>
    </citation>
    <scope>NUCLEOTIDE SEQUENCE [LARGE SCALE GENOMIC DNA]</scope>
    <source>
        <strain evidence="3">HaeL-2018</strain>
    </source>
</reference>
<keyword evidence="1" id="KW-0812">Transmembrane</keyword>
<dbReference type="Proteomes" id="UP000821853">
    <property type="component" value="Unassembled WGS sequence"/>
</dbReference>
<evidence type="ECO:0000313" key="4">
    <source>
        <dbReference type="Proteomes" id="UP000821853"/>
    </source>
</evidence>
<protein>
    <recommendedName>
        <fullName evidence="2">UBC core domain-containing protein</fullName>
    </recommendedName>
</protein>
<dbReference type="AlphaFoldDB" id="A0A9J6GPG9"/>
<evidence type="ECO:0000256" key="1">
    <source>
        <dbReference type="SAM" id="Phobius"/>
    </source>
</evidence>
<feature type="transmembrane region" description="Helical" evidence="1">
    <location>
        <begin position="124"/>
        <end position="144"/>
    </location>
</feature>
<evidence type="ECO:0000259" key="2">
    <source>
        <dbReference type="PROSITE" id="PS50127"/>
    </source>
</evidence>
<organism evidence="3 4">
    <name type="scientific">Haemaphysalis longicornis</name>
    <name type="common">Bush tick</name>
    <dbReference type="NCBI Taxonomy" id="44386"/>
    <lineage>
        <taxon>Eukaryota</taxon>
        <taxon>Metazoa</taxon>
        <taxon>Ecdysozoa</taxon>
        <taxon>Arthropoda</taxon>
        <taxon>Chelicerata</taxon>
        <taxon>Arachnida</taxon>
        <taxon>Acari</taxon>
        <taxon>Parasitiformes</taxon>
        <taxon>Ixodida</taxon>
        <taxon>Ixodoidea</taxon>
        <taxon>Ixodidae</taxon>
        <taxon>Haemaphysalinae</taxon>
        <taxon>Haemaphysalis</taxon>
    </lineage>
</organism>
<dbReference type="InterPro" id="IPR016135">
    <property type="entry name" value="UBQ-conjugating_enzyme/RWD"/>
</dbReference>
<keyword evidence="4" id="KW-1185">Reference proteome</keyword>
<dbReference type="PROSITE" id="PS50127">
    <property type="entry name" value="UBC_2"/>
    <property type="match status" value="1"/>
</dbReference>
<accession>A0A9J6GPG9</accession>
<keyword evidence="1" id="KW-1133">Transmembrane helix</keyword>